<dbReference type="InterPro" id="IPR049381">
    <property type="entry name" value="UbiD-like_C"/>
</dbReference>
<gene>
    <name evidence="5" type="ORF">CAK95_01410</name>
</gene>
<dbReference type="STRING" id="1235591.CAK95_01410"/>
<dbReference type="Proteomes" id="UP000194137">
    <property type="component" value="Chromosome"/>
</dbReference>
<evidence type="ECO:0000259" key="3">
    <source>
        <dbReference type="Pfam" id="PF20695"/>
    </source>
</evidence>
<proteinExistence type="inferred from homology"/>
<evidence type="ECO:0000313" key="6">
    <source>
        <dbReference type="Proteomes" id="UP000194137"/>
    </source>
</evidence>
<comment type="similarity">
    <text evidence="1">Belongs to the UbiD family.</text>
</comment>
<feature type="domain" description="3-octaprenyl-4-hydroxybenzoate carboxy-lyase-like N-terminal" evidence="3">
    <location>
        <begin position="20"/>
        <end position="90"/>
    </location>
</feature>
<dbReference type="Pfam" id="PF01977">
    <property type="entry name" value="UbiD"/>
    <property type="match status" value="1"/>
</dbReference>
<dbReference type="InterPro" id="IPR048304">
    <property type="entry name" value="UbiD_Rift_dom"/>
</dbReference>
<evidence type="ECO:0000313" key="5">
    <source>
        <dbReference type="EMBL" id="ARQ02696.1"/>
    </source>
</evidence>
<dbReference type="EMBL" id="CP021112">
    <property type="protein sequence ID" value="ARQ02696.1"/>
    <property type="molecule type" value="Genomic_DNA"/>
</dbReference>
<keyword evidence="5" id="KW-0456">Lyase</keyword>
<dbReference type="SUPFAM" id="SSF143968">
    <property type="entry name" value="UbiD C-terminal domain-like"/>
    <property type="match status" value="1"/>
</dbReference>
<dbReference type="Pfam" id="PF20695">
    <property type="entry name" value="UbiD_N"/>
    <property type="match status" value="1"/>
</dbReference>
<dbReference type="PANTHER" id="PTHR30108">
    <property type="entry name" value="3-OCTAPRENYL-4-HYDROXYBENZOATE CARBOXY-LYASE-RELATED"/>
    <property type="match status" value="1"/>
</dbReference>
<dbReference type="Gene3D" id="3.40.1670.10">
    <property type="entry name" value="UbiD C-terminal domain-like"/>
    <property type="match status" value="1"/>
</dbReference>
<reference evidence="5 6" key="1">
    <citation type="submission" date="2017-05" db="EMBL/GenBank/DDBJ databases">
        <title>Full genome sequence of Pseudorhodoplanes sinuspersici.</title>
        <authorList>
            <person name="Dastgheib S.M.M."/>
            <person name="Shavandi M."/>
            <person name="Tirandaz H."/>
        </authorList>
    </citation>
    <scope>NUCLEOTIDE SEQUENCE [LARGE SCALE GENOMIC DNA]</scope>
    <source>
        <strain evidence="5 6">RIPI110</strain>
    </source>
</reference>
<dbReference type="GO" id="GO:0016831">
    <property type="term" value="F:carboxy-lyase activity"/>
    <property type="evidence" value="ECO:0007669"/>
    <property type="project" value="InterPro"/>
</dbReference>
<evidence type="ECO:0000259" key="2">
    <source>
        <dbReference type="Pfam" id="PF01977"/>
    </source>
</evidence>
<name>A0A1W6ZZB7_9HYPH</name>
<dbReference type="KEGG" id="psin:CAK95_01410"/>
<feature type="domain" description="3-octaprenyl-4-hydroxybenzoate carboxy-lyase-like Rift-related" evidence="2">
    <location>
        <begin position="101"/>
        <end position="300"/>
    </location>
</feature>
<dbReference type="NCBIfam" id="TIGR00148">
    <property type="entry name" value="UbiD family decarboxylase"/>
    <property type="match status" value="1"/>
</dbReference>
<dbReference type="RefSeq" id="WP_210190728.1">
    <property type="nucleotide sequence ID" value="NZ_CP021112.1"/>
</dbReference>
<dbReference type="InterPro" id="IPR002830">
    <property type="entry name" value="UbiD"/>
</dbReference>
<keyword evidence="6" id="KW-1185">Reference proteome</keyword>
<dbReference type="PANTHER" id="PTHR30108:SF21">
    <property type="entry name" value="4-HYDROXYBENZOATE DECARBOXYLASE"/>
    <property type="match status" value="1"/>
</dbReference>
<evidence type="ECO:0000259" key="4">
    <source>
        <dbReference type="Pfam" id="PF20696"/>
    </source>
</evidence>
<protein>
    <submittedName>
        <fullName evidence="5">Carboxylyase</fullName>
    </submittedName>
</protein>
<dbReference type="GO" id="GO:0005737">
    <property type="term" value="C:cytoplasm"/>
    <property type="evidence" value="ECO:0007669"/>
    <property type="project" value="TreeGrafter"/>
</dbReference>
<evidence type="ECO:0000256" key="1">
    <source>
        <dbReference type="ARBA" id="ARBA00010021"/>
    </source>
</evidence>
<dbReference type="SUPFAM" id="SSF50475">
    <property type="entry name" value="FMN-binding split barrel"/>
    <property type="match status" value="1"/>
</dbReference>
<organism evidence="5 6">
    <name type="scientific">Pseudorhodoplanes sinuspersici</name>
    <dbReference type="NCBI Taxonomy" id="1235591"/>
    <lineage>
        <taxon>Bacteria</taxon>
        <taxon>Pseudomonadati</taxon>
        <taxon>Pseudomonadota</taxon>
        <taxon>Alphaproteobacteria</taxon>
        <taxon>Hyphomicrobiales</taxon>
        <taxon>Pseudorhodoplanes</taxon>
    </lineage>
</organism>
<sequence length="523" mass="55996">MSAVAVAGSSEFELRTFLGRLASAGLLTVIEDDIELGAVAAILEGNEKAVLFQNVGPERATLVGNVAGSRERLALAFGTDQENLLHKVLANLRSVPGTREVPAAVAPAQEVVLTGDQADLTALPVHLQHGLDGAPYISSSMDIVVDPRNGLTNVGIRRLMLRGRREAGVDLVSPSDLKAIYEYQAARGEPLPIAFVVGSHPIDHLAATMRIPVDEVGLMASLRQDVLPVVKCVTNDLRVPAEAEYILEGYLDPAGHVEPEGPYGEFLGYYGGVKMNPVFHLTAITHRRNPIFQTSTIAGRQLSLTDSAQLIALRTEVTVWRALENAIREPLNVYATTSSGGMFNVRISMRQRVPGEARNAIAAAFGSLANVKHVFVFDPDIDIFSDGQVDWALATRFQADRDLVVISGLRTLPLDPSLAGSRAGAKAGFDCTMPIEVASSLESKVPKPPTYEGKRFGSIESALHDGPKTFEQLMAATGSRDGREIVRAFDDLRAGGTLRRTADGRWTLADAGDKPRGGARVGA</sequence>
<dbReference type="Pfam" id="PF20696">
    <property type="entry name" value="UbiD_C"/>
    <property type="match status" value="1"/>
</dbReference>
<dbReference type="AlphaFoldDB" id="A0A1W6ZZB7"/>
<accession>A0A1W6ZZB7</accession>
<dbReference type="InterPro" id="IPR049383">
    <property type="entry name" value="UbiD-like_N"/>
</dbReference>
<feature type="domain" description="3-octaprenyl-4-hydroxybenzoate carboxy-lyase-like C-terminal" evidence="4">
    <location>
        <begin position="310"/>
        <end position="431"/>
    </location>
</feature>